<feature type="region of interest" description="Disordered" evidence="1">
    <location>
        <begin position="56"/>
        <end position="123"/>
    </location>
</feature>
<protein>
    <submittedName>
        <fullName evidence="2">Uncharacterized protein</fullName>
    </submittedName>
</protein>
<dbReference type="EMBL" id="KQ980713">
    <property type="protein sequence ID" value="KYN14292.1"/>
    <property type="molecule type" value="Genomic_DNA"/>
</dbReference>
<reference evidence="2 3" key="1">
    <citation type="submission" date="2015-09" db="EMBL/GenBank/DDBJ databases">
        <title>Trachymyrmex cornetzi WGS genome.</title>
        <authorList>
            <person name="Nygaard S."/>
            <person name="Hu H."/>
            <person name="Boomsma J."/>
            <person name="Zhang G."/>
        </authorList>
    </citation>
    <scope>NUCLEOTIDE SEQUENCE [LARGE SCALE GENOMIC DNA]</scope>
    <source>
        <strain evidence="2">Tcor2-1</strain>
        <tissue evidence="2">Whole body</tissue>
    </source>
</reference>
<gene>
    <name evidence="2" type="ORF">ALC57_13459</name>
</gene>
<keyword evidence="3" id="KW-1185">Reference proteome</keyword>
<accession>A0A195DN83</accession>
<sequence>MADLAGVITIECMSNERLLVNGTIPPLRIIRGTVCGVRNGNPMLPSLPLDRMQQSVRSSGAVKHRITIGRRSDKLEHKRAGKVVAGEEGGGGGADEEGGGIRRWQSVAAVTRKTTRRKAQGEHSRSELIYCRGESIVLLADDAIVERAGETPPKTRPCDAGPWRGPSSEPRPTIASHPYPLYLPPFTFTAAFLMPPSRTHVGKLEVCGTPQRRETGG</sequence>
<evidence type="ECO:0000313" key="3">
    <source>
        <dbReference type="Proteomes" id="UP000078492"/>
    </source>
</evidence>
<feature type="region of interest" description="Disordered" evidence="1">
    <location>
        <begin position="149"/>
        <end position="172"/>
    </location>
</feature>
<dbReference type="Proteomes" id="UP000078492">
    <property type="component" value="Unassembled WGS sequence"/>
</dbReference>
<evidence type="ECO:0000256" key="1">
    <source>
        <dbReference type="SAM" id="MobiDB-lite"/>
    </source>
</evidence>
<name>A0A195DN83_9HYME</name>
<proteinExistence type="predicted"/>
<organism evidence="2 3">
    <name type="scientific">Trachymyrmex cornetzi</name>
    <dbReference type="NCBI Taxonomy" id="471704"/>
    <lineage>
        <taxon>Eukaryota</taxon>
        <taxon>Metazoa</taxon>
        <taxon>Ecdysozoa</taxon>
        <taxon>Arthropoda</taxon>
        <taxon>Hexapoda</taxon>
        <taxon>Insecta</taxon>
        <taxon>Pterygota</taxon>
        <taxon>Neoptera</taxon>
        <taxon>Endopterygota</taxon>
        <taxon>Hymenoptera</taxon>
        <taxon>Apocrita</taxon>
        <taxon>Aculeata</taxon>
        <taxon>Formicoidea</taxon>
        <taxon>Formicidae</taxon>
        <taxon>Myrmicinae</taxon>
        <taxon>Trachymyrmex</taxon>
    </lineage>
</organism>
<evidence type="ECO:0000313" key="2">
    <source>
        <dbReference type="EMBL" id="KYN14292.1"/>
    </source>
</evidence>
<dbReference type="AlphaFoldDB" id="A0A195DN83"/>